<accession>A0ABR6RC84</accession>
<gene>
    <name evidence="1" type="ORF">HNP33_000816</name>
</gene>
<dbReference type="Pfam" id="PF13279">
    <property type="entry name" value="4HBT_2"/>
    <property type="match status" value="1"/>
</dbReference>
<dbReference type="EMBL" id="JACHKZ010000003">
    <property type="protein sequence ID" value="MBB6576768.1"/>
    <property type="molecule type" value="Genomic_DNA"/>
</dbReference>
<dbReference type="Gene3D" id="3.10.129.10">
    <property type="entry name" value="Hotdog Thioesterase"/>
    <property type="match status" value="1"/>
</dbReference>
<dbReference type="EC" id="3.1.2.23" evidence="1"/>
<keyword evidence="2" id="KW-1185">Reference proteome</keyword>
<reference evidence="1 2" key="1">
    <citation type="submission" date="2020-08" db="EMBL/GenBank/DDBJ databases">
        <title>Functional genomics of gut bacteria from endangered species of beetles.</title>
        <authorList>
            <person name="Carlos-Shanley C."/>
        </authorList>
    </citation>
    <scope>NUCLEOTIDE SEQUENCE [LARGE SCALE GENOMIC DNA]</scope>
    <source>
        <strain evidence="1 2">S00124</strain>
    </source>
</reference>
<dbReference type="RefSeq" id="WP_184705559.1">
    <property type="nucleotide sequence ID" value="NZ_JACHKZ010000003.1"/>
</dbReference>
<dbReference type="GO" id="GO:0018739">
    <property type="term" value="F:4-hydroxybenzoyl-CoA thioesterase activity"/>
    <property type="evidence" value="ECO:0007669"/>
    <property type="project" value="UniProtKB-EC"/>
</dbReference>
<organism evidence="1 2">
    <name type="scientific">Comamonas odontotermitis</name>
    <dbReference type="NCBI Taxonomy" id="379895"/>
    <lineage>
        <taxon>Bacteria</taxon>
        <taxon>Pseudomonadati</taxon>
        <taxon>Pseudomonadota</taxon>
        <taxon>Betaproteobacteria</taxon>
        <taxon>Burkholderiales</taxon>
        <taxon>Comamonadaceae</taxon>
        <taxon>Comamonas</taxon>
    </lineage>
</organism>
<dbReference type="Proteomes" id="UP000562492">
    <property type="component" value="Unassembled WGS sequence"/>
</dbReference>
<dbReference type="CDD" id="cd00586">
    <property type="entry name" value="4HBT"/>
    <property type="match status" value="1"/>
</dbReference>
<comment type="caution">
    <text evidence="1">The sequence shown here is derived from an EMBL/GenBank/DDBJ whole genome shotgun (WGS) entry which is preliminary data.</text>
</comment>
<evidence type="ECO:0000313" key="2">
    <source>
        <dbReference type="Proteomes" id="UP000562492"/>
    </source>
</evidence>
<keyword evidence="1" id="KW-0378">Hydrolase</keyword>
<evidence type="ECO:0000313" key="1">
    <source>
        <dbReference type="EMBL" id="MBB6576768.1"/>
    </source>
</evidence>
<name>A0ABR6RC84_9BURK</name>
<sequence>MAALTWPEQGPFFRSSLGIRFAHCDPAGIIFFPQYLVLFNGLVEDWFNEALMHPYAQMLGPERTGLPIVHLECDFRAIARMGDAVHLDLAVQRLGSRSLELVLRCVGRDGVLRAMARKVLVFTNLDSHAAVAVPGPIRAAIERWMAGDGAQ</sequence>
<dbReference type="SUPFAM" id="SSF54637">
    <property type="entry name" value="Thioesterase/thiol ester dehydrase-isomerase"/>
    <property type="match status" value="1"/>
</dbReference>
<dbReference type="InterPro" id="IPR029069">
    <property type="entry name" value="HotDog_dom_sf"/>
</dbReference>
<protein>
    <submittedName>
        <fullName evidence="1">4-hydroxybenzoyl-CoA thioesterase</fullName>
        <ecNumber evidence="1">3.1.2.23</ecNumber>
    </submittedName>
</protein>
<proteinExistence type="predicted"/>